<evidence type="ECO:0000313" key="3">
    <source>
        <dbReference type="EMBL" id="QJT09573.1"/>
    </source>
</evidence>
<evidence type="ECO:0000256" key="2">
    <source>
        <dbReference type="SAM" id="SignalP"/>
    </source>
</evidence>
<feature type="signal peptide" evidence="2">
    <location>
        <begin position="1"/>
        <end position="39"/>
    </location>
</feature>
<dbReference type="PANTHER" id="PTHR12994">
    <property type="entry name" value="SECERNIN"/>
    <property type="match status" value="1"/>
</dbReference>
<reference evidence="3 4" key="1">
    <citation type="submission" date="2019-04" db="EMBL/GenBank/DDBJ databases">
        <title>Isolation and culture of sulfate reducing bacteria from the cold seep of the South China Sea.</title>
        <authorList>
            <person name="Sun C."/>
            <person name="Liu R."/>
        </authorList>
    </citation>
    <scope>NUCLEOTIDE SEQUENCE [LARGE SCALE GENOMIC DNA]</scope>
    <source>
        <strain evidence="3 4">CS1</strain>
    </source>
</reference>
<name>A0ABX6NG20_9BACT</name>
<evidence type="ECO:0000256" key="1">
    <source>
        <dbReference type="RuleBase" id="RU364089"/>
    </source>
</evidence>
<sequence length="592" mass="65931">MDRRIDPPFWSQPPTRRTPVKHLVSFLLVFLLAAPSALACTTTITGKDASADGSVLVSHSDDGLSDARMVYVPPMDHKPGSKRAVFYSHDALGFKPEWGGTETQRLVTDTRGPGYTNPKLAQSVPLGYIPQVAHTYGYFDANYGLVNEHGLAIGECTDKAKVHPQPDPDKRIFYSAELSRVALERCTTAREAVELMGQLIEQYGYYGTGETLLVADKDEGWVFEMCGYDMEGAGGVWVAQRVPDDGFFVAANEFRIRKIRKDAPDMLYSKNVFDIARKKGWWKPADGALDWAKTYSGGEFHHPYYSLRRVWRAQSLVAPSLKLPAWVDGPFTTAYPFAITPDQKLDVEDIAAIHRDNYEGTEFDLTKGLAAGPFGNPNRFEGHGEAVSDGSLSSVKGAFERPLNIYRCVYSYVTQCRGTMPAGIGTVIWFAPDRPATAVLMPFYAGALNLPESVQTADALVYNEKSMWTAFNYVANYAMLKYSYMIKDIHALRDTFEAAALGGQKELEAKAAALWNDGKEHEAQALLTEYSDKNAAKVLAAWWELSHDLYIKYNDGYVNTKGDLGEPVFYPAWWLKKVDYPDGPLHYEKSAN</sequence>
<protein>
    <recommendedName>
        <fullName evidence="1">Dipeptidase</fullName>
        <ecNumber evidence="1">3.4.-.-</ecNumber>
    </recommendedName>
</protein>
<feature type="chain" id="PRO_5045815721" description="Dipeptidase" evidence="2">
    <location>
        <begin position="40"/>
        <end position="592"/>
    </location>
</feature>
<organism evidence="3 4">
    <name type="scientific">Oceanidesulfovibrio marinus</name>
    <dbReference type="NCBI Taxonomy" id="370038"/>
    <lineage>
        <taxon>Bacteria</taxon>
        <taxon>Pseudomonadati</taxon>
        <taxon>Thermodesulfobacteriota</taxon>
        <taxon>Desulfovibrionia</taxon>
        <taxon>Desulfovibrionales</taxon>
        <taxon>Desulfovibrionaceae</taxon>
        <taxon>Oceanidesulfovibrio</taxon>
    </lineage>
</organism>
<comment type="catalytic activity">
    <reaction evidence="1">
        <text>an L-aminoacyl-L-amino acid + H2O = 2 an L-alpha-amino acid</text>
        <dbReference type="Rhea" id="RHEA:48940"/>
        <dbReference type="ChEBI" id="CHEBI:15377"/>
        <dbReference type="ChEBI" id="CHEBI:59869"/>
        <dbReference type="ChEBI" id="CHEBI:77460"/>
    </reaction>
</comment>
<accession>A0ABX6NG20</accession>
<dbReference type="Gene3D" id="3.60.60.10">
    <property type="entry name" value="Penicillin V Acylase, Chain A"/>
    <property type="match status" value="1"/>
</dbReference>
<dbReference type="EC" id="3.4.-.-" evidence="1"/>
<keyword evidence="1" id="KW-0645">Protease</keyword>
<keyword evidence="1" id="KW-0378">Hydrolase</keyword>
<proteinExistence type="inferred from homology"/>
<evidence type="ECO:0000313" key="4">
    <source>
        <dbReference type="Proteomes" id="UP000503251"/>
    </source>
</evidence>
<keyword evidence="2" id="KW-0732">Signal</keyword>
<comment type="similarity">
    <text evidence="1">Belongs to the peptidase C69 family.</text>
</comment>
<keyword evidence="1" id="KW-0224">Dipeptidase</keyword>
<keyword evidence="4" id="KW-1185">Reference proteome</keyword>
<dbReference type="EMBL" id="CP039543">
    <property type="protein sequence ID" value="QJT09573.1"/>
    <property type="molecule type" value="Genomic_DNA"/>
</dbReference>
<dbReference type="Pfam" id="PF03577">
    <property type="entry name" value="Peptidase_C69"/>
    <property type="match status" value="2"/>
</dbReference>
<dbReference type="InterPro" id="IPR005322">
    <property type="entry name" value="Peptidase_C69"/>
</dbReference>
<dbReference type="Proteomes" id="UP000503251">
    <property type="component" value="Chromosome"/>
</dbReference>
<dbReference type="PANTHER" id="PTHR12994:SF17">
    <property type="entry name" value="LD30995P"/>
    <property type="match status" value="1"/>
</dbReference>
<gene>
    <name evidence="3" type="ORF">E8L03_11775</name>
</gene>